<protein>
    <submittedName>
        <fullName evidence="1">Uncharacterized protein</fullName>
    </submittedName>
</protein>
<dbReference type="EMBL" id="DF144203">
    <property type="protein sequence ID" value="GAA56272.1"/>
    <property type="molecule type" value="Genomic_DNA"/>
</dbReference>
<sequence length="437" mass="49640">MGAACIVFSASKYEQNSGEVLASSVSYAFMVFKFLHARSHWNANKRVRWFADFDCRSFKHVVHKDGRLVIVCAGRVPICVLSTVGDEGWFTVKGEHAEKAHFGATNNNLEILITPPHPFLLSKEPGCRYWNLPILAPIFRDFTFFNPPCSNKQRSKSVAIQPTTPWICDRQGCLTHAACERLQFQKQLSFVLMSNLTVCCRVLDAYVMVTNSYRSVGCGCWAAIMLYDHPVDIDSVASKLSAFDQCFQAAHRRTKSAGLSKKNEAKFPHMSAVFVQILGPYNKLTCQPESTLNEGGWPRCMIAGTNFVTHFIFMTNCQIEHCRRYPESIGIHSACSQIPYDYAFYQIGYRQDNSFVEAVHCAVKTVWMFVVVTIYTVHMRHFRPGQIHSGFRRHDCPGRTARCSRLFRKVMKLLRNQIVEVSNMSHISDALSERNAT</sequence>
<evidence type="ECO:0000313" key="2">
    <source>
        <dbReference type="Proteomes" id="UP000008909"/>
    </source>
</evidence>
<dbReference type="AlphaFoldDB" id="G7YTJ2"/>
<proteinExistence type="predicted"/>
<gene>
    <name evidence="1" type="ORF">CLF_110462</name>
</gene>
<accession>G7YTJ2</accession>
<name>G7YTJ2_CLOSI</name>
<reference evidence="1" key="1">
    <citation type="journal article" date="2011" name="Genome Biol.">
        <title>The draft genome of the carcinogenic human liver fluke Clonorchis sinensis.</title>
        <authorList>
            <person name="Wang X."/>
            <person name="Chen W."/>
            <person name="Huang Y."/>
            <person name="Sun J."/>
            <person name="Men J."/>
            <person name="Liu H."/>
            <person name="Luo F."/>
            <person name="Guo L."/>
            <person name="Lv X."/>
            <person name="Deng C."/>
            <person name="Zhou C."/>
            <person name="Fan Y."/>
            <person name="Li X."/>
            <person name="Huang L."/>
            <person name="Hu Y."/>
            <person name="Liang C."/>
            <person name="Hu X."/>
            <person name="Xu J."/>
            <person name="Yu X."/>
        </authorList>
    </citation>
    <scope>NUCLEOTIDE SEQUENCE [LARGE SCALE GENOMIC DNA]</scope>
    <source>
        <strain evidence="1">Henan</strain>
    </source>
</reference>
<dbReference type="Proteomes" id="UP000008909">
    <property type="component" value="Unassembled WGS sequence"/>
</dbReference>
<organism evidence="1 2">
    <name type="scientific">Clonorchis sinensis</name>
    <name type="common">Chinese liver fluke</name>
    <dbReference type="NCBI Taxonomy" id="79923"/>
    <lineage>
        <taxon>Eukaryota</taxon>
        <taxon>Metazoa</taxon>
        <taxon>Spiralia</taxon>
        <taxon>Lophotrochozoa</taxon>
        <taxon>Platyhelminthes</taxon>
        <taxon>Trematoda</taxon>
        <taxon>Digenea</taxon>
        <taxon>Opisthorchiida</taxon>
        <taxon>Opisthorchiata</taxon>
        <taxon>Opisthorchiidae</taxon>
        <taxon>Clonorchis</taxon>
    </lineage>
</organism>
<keyword evidence="2" id="KW-1185">Reference proteome</keyword>
<evidence type="ECO:0000313" key="1">
    <source>
        <dbReference type="EMBL" id="GAA56272.1"/>
    </source>
</evidence>
<reference key="2">
    <citation type="submission" date="2011-10" db="EMBL/GenBank/DDBJ databases">
        <title>The genome and transcriptome sequence of Clonorchis sinensis provide insights into the carcinogenic liver fluke.</title>
        <authorList>
            <person name="Wang X."/>
            <person name="Huang Y."/>
            <person name="Chen W."/>
            <person name="Liu H."/>
            <person name="Guo L."/>
            <person name="Chen Y."/>
            <person name="Luo F."/>
            <person name="Zhou W."/>
            <person name="Sun J."/>
            <person name="Mao Q."/>
            <person name="Liang P."/>
            <person name="Zhou C."/>
            <person name="Tian Y."/>
            <person name="Men J."/>
            <person name="Lv X."/>
            <person name="Huang L."/>
            <person name="Zhou J."/>
            <person name="Hu Y."/>
            <person name="Li R."/>
            <person name="Zhang F."/>
            <person name="Lei H."/>
            <person name="Li X."/>
            <person name="Hu X."/>
            <person name="Liang C."/>
            <person name="Xu J."/>
            <person name="Wu Z."/>
            <person name="Yu X."/>
        </authorList>
    </citation>
    <scope>NUCLEOTIDE SEQUENCE</scope>
    <source>
        <strain>Henan</strain>
    </source>
</reference>